<dbReference type="AlphaFoldDB" id="A0A2T7F734"/>
<protein>
    <submittedName>
        <fullName evidence="1">Uncharacterized protein</fullName>
    </submittedName>
</protein>
<gene>
    <name evidence="1" type="ORF">GQ55_1G244900</name>
</gene>
<dbReference type="Proteomes" id="UP000244336">
    <property type="component" value="Chromosome 1"/>
</dbReference>
<accession>A0A2T7F734</accession>
<proteinExistence type="predicted"/>
<reference evidence="1 2" key="1">
    <citation type="submission" date="2018-04" db="EMBL/GenBank/DDBJ databases">
        <title>WGS assembly of Panicum hallii var. hallii HAL2.</title>
        <authorList>
            <person name="Lovell J."/>
            <person name="Jenkins J."/>
            <person name="Lowry D."/>
            <person name="Mamidi S."/>
            <person name="Sreedasyam A."/>
            <person name="Weng X."/>
            <person name="Barry K."/>
            <person name="Bonette J."/>
            <person name="Campitelli B."/>
            <person name="Daum C."/>
            <person name="Gordon S."/>
            <person name="Gould B."/>
            <person name="Lipzen A."/>
            <person name="MacQueen A."/>
            <person name="Palacio-Mejia J."/>
            <person name="Plott C."/>
            <person name="Shakirov E."/>
            <person name="Shu S."/>
            <person name="Yoshinaga Y."/>
            <person name="Zane M."/>
            <person name="Rokhsar D."/>
            <person name="Grimwood J."/>
            <person name="Schmutz J."/>
            <person name="Juenger T."/>
        </authorList>
    </citation>
    <scope>NUCLEOTIDE SEQUENCE [LARGE SCALE GENOMIC DNA]</scope>
    <source>
        <strain evidence="2">cv. HAL2</strain>
    </source>
</reference>
<keyword evidence="2" id="KW-1185">Reference proteome</keyword>
<sequence>MVSLAPYSPLPSPNHKHSSFRVCCSGGGTALHRERMYKKTAVLQRNCIHFLCFNSICVVQHDCEFLCCRLLRKLLLHIAISLNLVVNSHATHFQ</sequence>
<dbReference type="EMBL" id="CM009749">
    <property type="protein sequence ID" value="PUZ75878.1"/>
    <property type="molecule type" value="Genomic_DNA"/>
</dbReference>
<dbReference type="OrthoDB" id="10321136at2759"/>
<evidence type="ECO:0000313" key="1">
    <source>
        <dbReference type="EMBL" id="PUZ75878.1"/>
    </source>
</evidence>
<evidence type="ECO:0000313" key="2">
    <source>
        <dbReference type="Proteomes" id="UP000244336"/>
    </source>
</evidence>
<name>A0A2T7F734_9POAL</name>
<dbReference type="Gramene" id="PUZ75878">
    <property type="protein sequence ID" value="PUZ75878"/>
    <property type="gene ID" value="GQ55_1G244900"/>
</dbReference>
<organism evidence="1 2">
    <name type="scientific">Panicum hallii var. hallii</name>
    <dbReference type="NCBI Taxonomy" id="1504633"/>
    <lineage>
        <taxon>Eukaryota</taxon>
        <taxon>Viridiplantae</taxon>
        <taxon>Streptophyta</taxon>
        <taxon>Embryophyta</taxon>
        <taxon>Tracheophyta</taxon>
        <taxon>Spermatophyta</taxon>
        <taxon>Magnoliopsida</taxon>
        <taxon>Liliopsida</taxon>
        <taxon>Poales</taxon>
        <taxon>Poaceae</taxon>
        <taxon>PACMAD clade</taxon>
        <taxon>Panicoideae</taxon>
        <taxon>Panicodae</taxon>
        <taxon>Paniceae</taxon>
        <taxon>Panicinae</taxon>
        <taxon>Panicum</taxon>
        <taxon>Panicum sect. Panicum</taxon>
    </lineage>
</organism>